<dbReference type="PANTHER" id="PTHR32305:SF15">
    <property type="entry name" value="PROTEIN RHSA-RELATED"/>
    <property type="match status" value="1"/>
</dbReference>
<keyword evidence="3" id="KW-0732">Signal</keyword>
<dbReference type="InterPro" id="IPR056823">
    <property type="entry name" value="TEN-like_YD-shell"/>
</dbReference>
<dbReference type="Pfam" id="PF25023">
    <property type="entry name" value="TEN_YD-shell"/>
    <property type="match status" value="3"/>
</dbReference>
<evidence type="ECO:0000259" key="4">
    <source>
        <dbReference type="Pfam" id="PF25023"/>
    </source>
</evidence>
<feature type="domain" description="Teneurin-like YD-shell" evidence="4">
    <location>
        <begin position="534"/>
        <end position="774"/>
    </location>
</feature>
<dbReference type="PANTHER" id="PTHR32305">
    <property type="match status" value="1"/>
</dbReference>
<dbReference type="STRING" id="555778.Hneap_0941"/>
<dbReference type="Pfam" id="PF05593">
    <property type="entry name" value="RHS_repeat"/>
    <property type="match status" value="3"/>
</dbReference>
<dbReference type="InterPro" id="IPR050708">
    <property type="entry name" value="T6SS_VgrG/RHS"/>
</dbReference>
<sequence length="1467" mass="157346">MRGILFLFLLACSSPSFAGWYCNGMDYPSTTIPAFAASPSGCADIEEHLDENWDPRSGMAYPYTITMASPVQAVVTFHKTVTIDGYGVPIGTVVNNPQSVFKYWGCNNDGPKSSIDSCAKPQPPKRLGTPAPGSCTGDPCDAGTGNEFQYDTDYQGASDTLSFSRAYNSLDIQDHGLGYGWVSNIGGHLAISGSLLTAYQAINGSSLTVYQADGKGLPFTLTNGVWQGDADSKLQLTQDATGYTLQRQDGSSDRYDLHGHLLSETDRAGRTTTYTYDSANHIAAVTGPFGHTLTFTYNSYGRLVSLTDPVGQVTSYSYDTAGNLAQVNYPDGTAKQYSYGDSSFSHALTGVAFVDANGNVTPFDNFVYDSYGKVTTNELSGGQQRFDLSYDSDTQTTVTNAAGRQDVLTFQAQLGVKNLLSNIVQGDGKGLTQQFDARNNVISRTNADGQTTQYTYDSQNRLASETQAAGTSQARTVSYQYGTDGLALPAEIDRPSVCAGSSQQTVITYDAHHNPIQITENGYTPACSAISRSLSLGYNSAGQVTRIDGPRTDVSDVTTMSYNNCTTGGACGQLLSLTDALGHITTFNAYDADGRLLQKTDPNGLVTSYAYDPRGRLSRITQQASGSSARVTTFAYTPSSKLASTSLPDGRTLTYSYDDAQELTAITDNLGDKVSYAYDSRGNRSQTSIYDPDSSLVRQIKSVYDLRNHLASSNDSGSITQQVTDALGNLVQQTDPNNNAPTTHSYDPLNRLIQTVNAIGGTTSYGYDVNAEINQVITPNGATTGYQNDDFGDLLQEVSPDRGTTTYAYDAAGNLIQKTDARGVIANYSYDALNRLTATHFSGMSQASDADITLTYDHGQNCSNGIGHLCTAQDQSGTTIYAYDAFGNILNQIHSAGTTTSTISYRYDNGNRIAMIIYPDGREVGYTRDAIGRVQGITTTAAGNSQTLVSARQYHADGSLTGETFGNGLADQRQYTAQGRLSSWTLGGSNVNLNYGYSYDANGNMTGQSGPDGAAAYQYDPLDRLIDESWGTGNYHNAFSYDNNGNRLTSLDSGGNTVDYSYDLQSNRLNQHGSQKITLDAAGNTTNDGTYQYLYDAAGRLSEVLLSGVTVASYRYDYRGLRREKIIAAGTTEFTYGPSGHLLSEQNTASGGRDYVWSDTSPIAQIDVNGSNQANDAIYYLHTDAMGTPRLATNANQQTVWRWNRDAFGDRQVNASSASIEMNLRYPGQYYDTETGLFYNWNRYYDPSTGRYATSDPIGLSGGVNTFGYVSANPLALIDPWGLFGSAQVSPIPPGYNSGDVRGAYDSYGNSSVYEPGYYDPNRAAAIIMALLAAGMGPAADEFAAILAHAEEASAIGGECEAAASSKLPSLDDLSRAASASDRNGFSKAGRSLQKHGSRPGSKWGQEDVNVNNPSEANSRAQGLVDDILNSPGTNVVQNSRGGVDVISQDGRVVRYNRDGSMQGFRE</sequence>
<evidence type="ECO:0000313" key="6">
    <source>
        <dbReference type="Proteomes" id="UP000009102"/>
    </source>
</evidence>
<feature type="region of interest" description="Disordered" evidence="2">
    <location>
        <begin position="1375"/>
        <end position="1423"/>
    </location>
</feature>
<evidence type="ECO:0000256" key="3">
    <source>
        <dbReference type="SAM" id="SignalP"/>
    </source>
</evidence>
<dbReference type="InterPro" id="IPR022385">
    <property type="entry name" value="Rhs_assc_core"/>
</dbReference>
<evidence type="ECO:0000256" key="1">
    <source>
        <dbReference type="ARBA" id="ARBA00022737"/>
    </source>
</evidence>
<dbReference type="InterPro" id="IPR006530">
    <property type="entry name" value="YD"/>
</dbReference>
<feature type="chain" id="PRO_5003009890" evidence="3">
    <location>
        <begin position="19"/>
        <end position="1467"/>
    </location>
</feature>
<dbReference type="InterPro" id="IPR031325">
    <property type="entry name" value="RHS_repeat"/>
</dbReference>
<keyword evidence="6" id="KW-1185">Reference proteome</keyword>
<feature type="domain" description="Teneurin-like YD-shell" evidence="4">
    <location>
        <begin position="1016"/>
        <end position="1256"/>
    </location>
</feature>
<dbReference type="HOGENOM" id="CLU_003684_1_0_6"/>
<dbReference type="NCBIfam" id="TIGR03696">
    <property type="entry name" value="Rhs_assc_core"/>
    <property type="match status" value="1"/>
</dbReference>
<feature type="compositionally biased region" description="Polar residues" evidence="2">
    <location>
        <begin position="1409"/>
        <end position="1421"/>
    </location>
</feature>
<dbReference type="eggNOG" id="COG3209">
    <property type="taxonomic scope" value="Bacteria"/>
</dbReference>
<name>D0KZB0_HALNC</name>
<gene>
    <name evidence="5" type="ordered locus">Hneap_0941</name>
</gene>
<protein>
    <submittedName>
        <fullName evidence="5">YD repeat protein</fullName>
    </submittedName>
</protein>
<dbReference type="EMBL" id="CP001801">
    <property type="protein sequence ID" value="ACX95783.1"/>
    <property type="molecule type" value="Genomic_DNA"/>
</dbReference>
<accession>D0KZB0</accession>
<dbReference type="Gene3D" id="2.180.10.10">
    <property type="entry name" value="RHS repeat-associated core"/>
    <property type="match status" value="3"/>
</dbReference>
<organism evidence="5 6">
    <name type="scientific">Halothiobacillus neapolitanus (strain ATCC 23641 / DSM 15147 / CIP 104769 / NCIMB 8539 / c2)</name>
    <name type="common">Thiobacillus neapolitanus</name>
    <dbReference type="NCBI Taxonomy" id="555778"/>
    <lineage>
        <taxon>Bacteria</taxon>
        <taxon>Pseudomonadati</taxon>
        <taxon>Pseudomonadota</taxon>
        <taxon>Gammaproteobacteria</taxon>
        <taxon>Chromatiales</taxon>
        <taxon>Halothiobacillaceae</taxon>
        <taxon>Halothiobacillus</taxon>
    </lineage>
</organism>
<feature type="domain" description="Teneurin-like YD-shell" evidence="4">
    <location>
        <begin position="213"/>
        <end position="399"/>
    </location>
</feature>
<evidence type="ECO:0000256" key="2">
    <source>
        <dbReference type="SAM" id="MobiDB-lite"/>
    </source>
</evidence>
<dbReference type="KEGG" id="hna:Hneap_0941"/>
<dbReference type="SUPFAM" id="SSF75011">
    <property type="entry name" value="3-carboxy-cis,cis-mucoante lactonizing enzyme"/>
    <property type="match status" value="1"/>
</dbReference>
<evidence type="ECO:0000313" key="5">
    <source>
        <dbReference type="EMBL" id="ACX95783.1"/>
    </source>
</evidence>
<feature type="signal peptide" evidence="3">
    <location>
        <begin position="1"/>
        <end position="18"/>
    </location>
</feature>
<keyword evidence="1" id="KW-0677">Repeat</keyword>
<reference evidence="5 6" key="1">
    <citation type="submission" date="2009-10" db="EMBL/GenBank/DDBJ databases">
        <title>Complete sequence of Halothiobacillus neapolitanus c2.</title>
        <authorList>
            <consortium name="US DOE Joint Genome Institute"/>
            <person name="Lucas S."/>
            <person name="Copeland A."/>
            <person name="Lapidus A."/>
            <person name="Glavina del Rio T."/>
            <person name="Tice H."/>
            <person name="Bruce D."/>
            <person name="Goodwin L."/>
            <person name="Pitluck S."/>
            <person name="Davenport K."/>
            <person name="Brettin T."/>
            <person name="Detter J.C."/>
            <person name="Han C."/>
            <person name="Tapia R."/>
            <person name="Larimer F."/>
            <person name="Land M."/>
            <person name="Hauser L."/>
            <person name="Kyrpides N."/>
            <person name="Mikhailova N."/>
            <person name="Kerfeld C."/>
            <person name="Cannon G."/>
            <person name="Heinhort S."/>
        </authorList>
    </citation>
    <scope>NUCLEOTIDE SEQUENCE [LARGE SCALE GENOMIC DNA]</scope>
    <source>
        <strain evidence="6">ATCC 23641 / c2</strain>
    </source>
</reference>
<dbReference type="Proteomes" id="UP000009102">
    <property type="component" value="Chromosome"/>
</dbReference>
<dbReference type="NCBIfam" id="TIGR01643">
    <property type="entry name" value="YD_repeat_2x"/>
    <property type="match status" value="8"/>
</dbReference>
<proteinExistence type="predicted"/>